<gene>
    <name evidence="1" type="ORF">LCGC14_0827150</name>
</gene>
<accession>A0A0F9SPD5</accession>
<organism evidence="1">
    <name type="scientific">marine sediment metagenome</name>
    <dbReference type="NCBI Taxonomy" id="412755"/>
    <lineage>
        <taxon>unclassified sequences</taxon>
        <taxon>metagenomes</taxon>
        <taxon>ecological metagenomes</taxon>
    </lineage>
</organism>
<dbReference type="Pfam" id="PF04796">
    <property type="entry name" value="RepA_C"/>
    <property type="match status" value="1"/>
</dbReference>
<sequence length="292" mass="32627">MPKSISNSSLNELITQALAIEAEDAQSAEALGFIARAMVQATLPHREAQGNEFTRTNGKFSLTLMAPSRIGLPYGSYPRLLLCWMTTEAVRTQERELVLGDSLSGFMSELGLIPTGGRWGSITRLKDQMARLLSSSISCTYDDGDTWAMESIKPADSARLWWSPKDPDQATLWKSTVTLGERFFEEITHNPVPVDLRALMALKRSPMALDLYTWITYRMFYLSKPLRLPWAALQTQFGSDYADSPQGRQGFKRKFTEALKKVRVIYPDVKVEAIGGGILLFPSKTHVKAVRG</sequence>
<evidence type="ECO:0008006" key="2">
    <source>
        <dbReference type="Google" id="ProtNLM"/>
    </source>
</evidence>
<reference evidence="1" key="1">
    <citation type="journal article" date="2015" name="Nature">
        <title>Complex archaea that bridge the gap between prokaryotes and eukaryotes.</title>
        <authorList>
            <person name="Spang A."/>
            <person name="Saw J.H."/>
            <person name="Jorgensen S.L."/>
            <person name="Zaremba-Niedzwiedzka K."/>
            <person name="Martijn J."/>
            <person name="Lind A.E."/>
            <person name="van Eijk R."/>
            <person name="Schleper C."/>
            <person name="Guy L."/>
            <person name="Ettema T.J."/>
        </authorList>
    </citation>
    <scope>NUCLEOTIDE SEQUENCE</scope>
</reference>
<protein>
    <recommendedName>
        <fullName evidence="2">Plasmid encoded RepA protein</fullName>
    </recommendedName>
</protein>
<evidence type="ECO:0000313" key="1">
    <source>
        <dbReference type="EMBL" id="KKN31108.1"/>
    </source>
</evidence>
<dbReference type="AlphaFoldDB" id="A0A0F9SPD5"/>
<comment type="caution">
    <text evidence="1">The sequence shown here is derived from an EMBL/GenBank/DDBJ whole genome shotgun (WGS) entry which is preliminary data.</text>
</comment>
<name>A0A0F9SPD5_9ZZZZ</name>
<dbReference type="EMBL" id="LAZR01002355">
    <property type="protein sequence ID" value="KKN31108.1"/>
    <property type="molecule type" value="Genomic_DNA"/>
</dbReference>
<dbReference type="InterPro" id="IPR006881">
    <property type="entry name" value="RepA_C"/>
</dbReference>
<proteinExistence type="predicted"/>